<sequence length="101" mass="11655">MVFYYETGELAYSNIIQQVVFLGDYKPENVGNKEWRKVERTNGENELIRCILVDGRMIGALLIGETNLEETMENMILNGVDLRGIEETFLEPSVEIDDFFD</sequence>
<dbReference type="PANTHER" id="PTHR43429:SF2">
    <property type="entry name" value="PYRIDINE NUCLEOTIDE-DISULFIDE OXIDOREDUCTASE DOMAIN-CONTAINING PROTEIN 1"/>
    <property type="match status" value="1"/>
</dbReference>
<organism evidence="4 5">
    <name type="scientific">Caenorhabditis angaria</name>
    <dbReference type="NCBI Taxonomy" id="860376"/>
    <lineage>
        <taxon>Eukaryota</taxon>
        <taxon>Metazoa</taxon>
        <taxon>Ecdysozoa</taxon>
        <taxon>Nematoda</taxon>
        <taxon>Chromadorea</taxon>
        <taxon>Rhabditida</taxon>
        <taxon>Rhabditina</taxon>
        <taxon>Rhabditomorpha</taxon>
        <taxon>Rhabditoidea</taxon>
        <taxon>Rhabditidae</taxon>
        <taxon>Peloderinae</taxon>
        <taxon>Caenorhabditis</taxon>
    </lineage>
</organism>
<dbReference type="AlphaFoldDB" id="A0A9P1I9S2"/>
<reference evidence="4" key="1">
    <citation type="submission" date="2022-11" db="EMBL/GenBank/DDBJ databases">
        <authorList>
            <person name="Kikuchi T."/>
        </authorList>
    </citation>
    <scope>NUCLEOTIDE SEQUENCE</scope>
    <source>
        <strain evidence="4">PS1010</strain>
    </source>
</reference>
<keyword evidence="3" id="KW-0274">FAD</keyword>
<name>A0A9P1I9S2_9PELO</name>
<dbReference type="PANTHER" id="PTHR43429">
    <property type="entry name" value="PYRIDINE NUCLEOTIDE-DISULFIDE OXIDOREDUCTASE DOMAIN-CONTAINING"/>
    <property type="match status" value="1"/>
</dbReference>
<evidence type="ECO:0000256" key="3">
    <source>
        <dbReference type="ARBA" id="ARBA00022827"/>
    </source>
</evidence>
<comment type="cofactor">
    <cofactor evidence="1">
        <name>FAD</name>
        <dbReference type="ChEBI" id="CHEBI:57692"/>
    </cofactor>
</comment>
<accession>A0A9P1I9S2</accession>
<dbReference type="OrthoDB" id="202203at2759"/>
<keyword evidence="5" id="KW-1185">Reference proteome</keyword>
<evidence type="ECO:0000313" key="5">
    <source>
        <dbReference type="Proteomes" id="UP001152747"/>
    </source>
</evidence>
<comment type="caution">
    <text evidence="4">The sequence shown here is derived from an EMBL/GenBank/DDBJ whole genome shotgun (WGS) entry which is preliminary data.</text>
</comment>
<gene>
    <name evidence="4" type="ORF">CAMP_LOCUS3731</name>
</gene>
<proteinExistence type="predicted"/>
<dbReference type="InterPro" id="IPR016156">
    <property type="entry name" value="FAD/NAD-linked_Rdtase_dimer_sf"/>
</dbReference>
<dbReference type="EMBL" id="CANHGI010000002">
    <property type="protein sequence ID" value="CAI5441094.1"/>
    <property type="molecule type" value="Genomic_DNA"/>
</dbReference>
<evidence type="ECO:0000256" key="2">
    <source>
        <dbReference type="ARBA" id="ARBA00022630"/>
    </source>
</evidence>
<evidence type="ECO:0000256" key="1">
    <source>
        <dbReference type="ARBA" id="ARBA00001974"/>
    </source>
</evidence>
<dbReference type="Proteomes" id="UP001152747">
    <property type="component" value="Unassembled WGS sequence"/>
</dbReference>
<evidence type="ECO:0000313" key="4">
    <source>
        <dbReference type="EMBL" id="CAI5441094.1"/>
    </source>
</evidence>
<dbReference type="Gene3D" id="3.30.390.30">
    <property type="match status" value="1"/>
</dbReference>
<protein>
    <submittedName>
        <fullName evidence="4">Uncharacterized protein</fullName>
    </submittedName>
</protein>
<dbReference type="InterPro" id="IPR050260">
    <property type="entry name" value="FAD-bd_OxRdtase"/>
</dbReference>
<keyword evidence="2" id="KW-0285">Flavoprotein</keyword>